<accession>A0A4P6QAE3</accession>
<dbReference type="RefSeq" id="WP_131100927.1">
    <property type="nucleotide sequence ID" value="NZ_CP036455.1"/>
</dbReference>
<keyword evidence="3" id="KW-1185">Reference proteome</keyword>
<reference evidence="2 3" key="1">
    <citation type="submission" date="2019-02" db="EMBL/GenBank/DDBJ databases">
        <authorList>
            <person name="Khodamoradi S."/>
            <person name="Hahnke R.L."/>
            <person name="Kaempfer P."/>
            <person name="Schumann P."/>
            <person name="Rohde M."/>
            <person name="Steinert M."/>
            <person name="Luzhetskyy A."/>
            <person name="Wink J."/>
            <person name="Ruckert C."/>
        </authorList>
    </citation>
    <scope>NUCLEOTIDE SEQUENCE [LARGE SCALE GENOMIC DNA]</scope>
    <source>
        <strain evidence="2 3">M2</strain>
    </source>
</reference>
<name>A0A4P6QAE3_9ACTN</name>
<dbReference type="AlphaFoldDB" id="A0A4P6QAE3"/>
<dbReference type="Proteomes" id="UP000292235">
    <property type="component" value="Chromosome"/>
</dbReference>
<dbReference type="Pfam" id="PF13977">
    <property type="entry name" value="TetR_C_6"/>
    <property type="match status" value="1"/>
</dbReference>
<dbReference type="EMBL" id="CP036455">
    <property type="protein sequence ID" value="QBI56207.1"/>
    <property type="molecule type" value="Genomic_DNA"/>
</dbReference>
<evidence type="ECO:0000313" key="2">
    <source>
        <dbReference type="EMBL" id="QBI56207.1"/>
    </source>
</evidence>
<dbReference type="SUPFAM" id="SSF48498">
    <property type="entry name" value="Tetracyclin repressor-like, C-terminal domain"/>
    <property type="match status" value="1"/>
</dbReference>
<dbReference type="InterPro" id="IPR036271">
    <property type="entry name" value="Tet_transcr_reg_TetR-rel_C_sf"/>
</dbReference>
<dbReference type="InterPro" id="IPR039538">
    <property type="entry name" value="BetI_C"/>
</dbReference>
<dbReference type="OrthoDB" id="3288227at2"/>
<dbReference type="KEGG" id="strr:EKD16_22270"/>
<sequence>MRGTGRPVAAVYRCAVFARRPGAATEFYALAHRQQRVRDLLERYYSDWSEAAARLLDQGNERGEFDITDTGCTARSLVELLDGAFLVWTVLPGTVDLSERMRSALDLLARGLSTGTAAQ</sequence>
<feature type="domain" description="BetI-type transcriptional repressor C-terminal" evidence="1">
    <location>
        <begin position="25"/>
        <end position="106"/>
    </location>
</feature>
<gene>
    <name evidence="2" type="ORF">EKD16_22270</name>
</gene>
<dbReference type="Gene3D" id="1.10.357.10">
    <property type="entry name" value="Tetracycline Repressor, domain 2"/>
    <property type="match status" value="1"/>
</dbReference>
<protein>
    <recommendedName>
        <fullName evidence="1">BetI-type transcriptional repressor C-terminal domain-containing protein</fullName>
    </recommendedName>
</protein>
<organism evidence="2 3">
    <name type="scientific">Streptomonospora litoralis</name>
    <dbReference type="NCBI Taxonomy" id="2498135"/>
    <lineage>
        <taxon>Bacteria</taxon>
        <taxon>Bacillati</taxon>
        <taxon>Actinomycetota</taxon>
        <taxon>Actinomycetes</taxon>
        <taxon>Streptosporangiales</taxon>
        <taxon>Nocardiopsidaceae</taxon>
        <taxon>Streptomonospora</taxon>
    </lineage>
</organism>
<evidence type="ECO:0000313" key="3">
    <source>
        <dbReference type="Proteomes" id="UP000292235"/>
    </source>
</evidence>
<proteinExistence type="predicted"/>
<evidence type="ECO:0000259" key="1">
    <source>
        <dbReference type="Pfam" id="PF13977"/>
    </source>
</evidence>